<evidence type="ECO:0008006" key="4">
    <source>
        <dbReference type="Google" id="ProtNLM"/>
    </source>
</evidence>
<comment type="caution">
    <text evidence="2">The sequence shown here is derived from an EMBL/GenBank/DDBJ whole genome shotgun (WGS) entry which is preliminary data.</text>
</comment>
<keyword evidence="1" id="KW-1133">Transmembrane helix</keyword>
<organism evidence="2 3">
    <name type="scientific">Clostridium simiarum</name>
    <dbReference type="NCBI Taxonomy" id="2841506"/>
    <lineage>
        <taxon>Bacteria</taxon>
        <taxon>Bacillati</taxon>
        <taxon>Bacillota</taxon>
        <taxon>Clostridia</taxon>
        <taxon>Eubacteriales</taxon>
        <taxon>Clostridiaceae</taxon>
        <taxon>Clostridium</taxon>
    </lineage>
</organism>
<name>A0ABS6EWH8_9CLOT</name>
<feature type="transmembrane region" description="Helical" evidence="1">
    <location>
        <begin position="152"/>
        <end position="168"/>
    </location>
</feature>
<keyword evidence="1" id="KW-0472">Membrane</keyword>
<evidence type="ECO:0000313" key="3">
    <source>
        <dbReference type="Proteomes" id="UP000736583"/>
    </source>
</evidence>
<keyword evidence="1" id="KW-0812">Transmembrane</keyword>
<feature type="transmembrane region" description="Helical" evidence="1">
    <location>
        <begin position="31"/>
        <end position="49"/>
    </location>
</feature>
<keyword evidence="3" id="KW-1185">Reference proteome</keyword>
<feature type="transmembrane region" description="Helical" evidence="1">
    <location>
        <begin position="174"/>
        <end position="192"/>
    </location>
</feature>
<sequence>MNTVKERLCFSERIKIILKALRVSIKTKSKVSILISLVGFLMAFVPVISSNVLKQFTNEIQEISINHSKSISDVFATFTVLTSLFIIQTIFNFLFNYIQEVDRIRTDKYIHETVLRCTCDVKYIENYDDFKEKIYFVNTYAGYKVAESMQMIIIWIQNMITFISIFYVLVNVNIWIVIILLVTCIPSVILSYRQKYETYRQDIKWMKEGAMVIHYFFICVAERTMLEI</sequence>
<proteinExistence type="predicted"/>
<evidence type="ECO:0000313" key="2">
    <source>
        <dbReference type="EMBL" id="MBU5590582.1"/>
    </source>
</evidence>
<evidence type="ECO:0000256" key="1">
    <source>
        <dbReference type="SAM" id="Phobius"/>
    </source>
</evidence>
<feature type="transmembrane region" description="Helical" evidence="1">
    <location>
        <begin position="74"/>
        <end position="95"/>
    </location>
</feature>
<dbReference type="Proteomes" id="UP000736583">
    <property type="component" value="Unassembled WGS sequence"/>
</dbReference>
<gene>
    <name evidence="2" type="ORF">KQI89_02280</name>
</gene>
<reference evidence="2 3" key="1">
    <citation type="submission" date="2021-06" db="EMBL/GenBank/DDBJ databases">
        <authorList>
            <person name="Sun Q."/>
            <person name="Li D."/>
        </authorList>
    </citation>
    <scope>NUCLEOTIDE SEQUENCE [LARGE SCALE GENOMIC DNA]</scope>
    <source>
        <strain evidence="2 3">MSJ-4</strain>
    </source>
</reference>
<dbReference type="RefSeq" id="WP_216455739.1">
    <property type="nucleotide sequence ID" value="NZ_JAHLQL010000001.1"/>
</dbReference>
<dbReference type="EMBL" id="JAHLQL010000001">
    <property type="protein sequence ID" value="MBU5590582.1"/>
    <property type="molecule type" value="Genomic_DNA"/>
</dbReference>
<accession>A0ABS6EWH8</accession>
<protein>
    <recommendedName>
        <fullName evidence="4">ABC transmembrane type-1 domain-containing protein</fullName>
    </recommendedName>
</protein>